<reference evidence="2 3" key="1">
    <citation type="submission" date="2024-03" db="EMBL/GenBank/DDBJ databases">
        <title>The genome assembly and annotation of the cricket Gryllus longicercus Weissman &amp; Gray.</title>
        <authorList>
            <person name="Szrajer S."/>
            <person name="Gray D."/>
            <person name="Ylla G."/>
        </authorList>
    </citation>
    <scope>NUCLEOTIDE SEQUENCE [LARGE SCALE GENOMIC DNA]</scope>
    <source>
        <strain evidence="2">DAG 2021-001</strain>
        <tissue evidence="2">Whole body minus gut</tissue>
    </source>
</reference>
<proteinExistence type="predicted"/>
<feature type="compositionally biased region" description="Pro residues" evidence="1">
    <location>
        <begin position="19"/>
        <end position="50"/>
    </location>
</feature>
<organism evidence="2 3">
    <name type="scientific">Gryllus longicercus</name>
    <dbReference type="NCBI Taxonomy" id="2509291"/>
    <lineage>
        <taxon>Eukaryota</taxon>
        <taxon>Metazoa</taxon>
        <taxon>Ecdysozoa</taxon>
        <taxon>Arthropoda</taxon>
        <taxon>Hexapoda</taxon>
        <taxon>Insecta</taxon>
        <taxon>Pterygota</taxon>
        <taxon>Neoptera</taxon>
        <taxon>Polyneoptera</taxon>
        <taxon>Orthoptera</taxon>
        <taxon>Ensifera</taxon>
        <taxon>Gryllidea</taxon>
        <taxon>Grylloidea</taxon>
        <taxon>Gryllidae</taxon>
        <taxon>Gryllinae</taxon>
        <taxon>Gryllus</taxon>
    </lineage>
</organism>
<accession>A0AAN9YXM2</accession>
<feature type="compositionally biased region" description="Basic residues" evidence="1">
    <location>
        <begin position="80"/>
        <end position="92"/>
    </location>
</feature>
<evidence type="ECO:0000313" key="3">
    <source>
        <dbReference type="Proteomes" id="UP001378592"/>
    </source>
</evidence>
<feature type="compositionally biased region" description="Pro residues" evidence="1">
    <location>
        <begin position="115"/>
        <end position="137"/>
    </location>
</feature>
<sequence length="217" mass="22469">MSVKVGPAVRGRLARFAPALPPLSEPLRPAPAPPPPPAAARPASAPPPPARARRPAPPRGRARRSARWRRGGAQGPAGRSRAKRAGGARLRRAGQVPAGGTRGRASRPRRSPVLSPFPSPPESFRPPGAPHAPPPPLFHVTTHPDRWAGAHVPPDAPRPLRHPQPAAPRTPAPLALAQPARAARAAPKLTLASSLPPPPPAPPAGVVARTCLRSCDA</sequence>
<evidence type="ECO:0000256" key="1">
    <source>
        <dbReference type="SAM" id="MobiDB-lite"/>
    </source>
</evidence>
<comment type="caution">
    <text evidence="2">The sequence shown here is derived from an EMBL/GenBank/DDBJ whole genome shotgun (WGS) entry which is preliminary data.</text>
</comment>
<keyword evidence="3" id="KW-1185">Reference proteome</keyword>
<feature type="region of interest" description="Disordered" evidence="1">
    <location>
        <begin position="1"/>
        <end position="206"/>
    </location>
</feature>
<name>A0AAN9YXM2_9ORTH</name>
<gene>
    <name evidence="2" type="ORF">R5R35_012818</name>
</gene>
<evidence type="ECO:0000313" key="2">
    <source>
        <dbReference type="EMBL" id="KAK7788496.1"/>
    </source>
</evidence>
<protein>
    <submittedName>
        <fullName evidence="2">Uncharacterized protein</fullName>
    </submittedName>
</protein>
<dbReference type="Proteomes" id="UP001378592">
    <property type="component" value="Unassembled WGS sequence"/>
</dbReference>
<feature type="compositionally biased region" description="Low complexity" evidence="1">
    <location>
        <begin position="172"/>
        <end position="194"/>
    </location>
</feature>
<feature type="compositionally biased region" description="Basic residues" evidence="1">
    <location>
        <begin position="51"/>
        <end position="70"/>
    </location>
</feature>
<dbReference type="EMBL" id="JAZDUA010001065">
    <property type="protein sequence ID" value="KAK7788496.1"/>
    <property type="molecule type" value="Genomic_DNA"/>
</dbReference>
<dbReference type="AlphaFoldDB" id="A0AAN9YXM2"/>